<dbReference type="GO" id="GO:0005737">
    <property type="term" value="C:cytoplasm"/>
    <property type="evidence" value="ECO:0007669"/>
    <property type="project" value="TreeGrafter"/>
</dbReference>
<organism evidence="11 12">
    <name type="scientific">Lunasporangiospora selenospora</name>
    <dbReference type="NCBI Taxonomy" id="979761"/>
    <lineage>
        <taxon>Eukaryota</taxon>
        <taxon>Fungi</taxon>
        <taxon>Fungi incertae sedis</taxon>
        <taxon>Mucoromycota</taxon>
        <taxon>Mortierellomycotina</taxon>
        <taxon>Mortierellomycetes</taxon>
        <taxon>Mortierellales</taxon>
        <taxon>Mortierellaceae</taxon>
        <taxon>Lunasporangiospora</taxon>
    </lineage>
</organism>
<dbReference type="GO" id="GO:0008143">
    <property type="term" value="F:poly(A) binding"/>
    <property type="evidence" value="ECO:0007669"/>
    <property type="project" value="InterPro"/>
</dbReference>
<feature type="compositionally biased region" description="Basic and acidic residues" evidence="9">
    <location>
        <begin position="258"/>
        <end position="298"/>
    </location>
</feature>
<feature type="region of interest" description="Disordered" evidence="9">
    <location>
        <begin position="106"/>
        <end position="355"/>
    </location>
</feature>
<dbReference type="GO" id="GO:0008270">
    <property type="term" value="F:zinc ion binding"/>
    <property type="evidence" value="ECO:0007669"/>
    <property type="project" value="UniProtKB-KW"/>
</dbReference>
<dbReference type="PANTHER" id="PTHR14738">
    <property type="entry name" value="ZINC FINGER CCCH DOMAIN-CONTAINING PROTEIN 14"/>
    <property type="match status" value="1"/>
</dbReference>
<evidence type="ECO:0000256" key="4">
    <source>
        <dbReference type="ARBA" id="ARBA00022737"/>
    </source>
</evidence>
<sequence length="701" mass="77250">MPRIQLGTPQEQELTALVLAKLNDFGWADSDVLANFIVVMVANDKSKDDITSELNDILPGQADEFADWLFERLEGGVSAMSDAVHESAPAQHNQPIEAISEPLFASDQAPSSAAEPDVTTQQYSTTSLSSRSNQSHAETTRAPQRLLQTAISNATRSDSSTPSLRQAPTRVYEEDRRKDQPRSRERSLSPMRSRERDSRYNDSRFNDDDMVDDDDSRENNRIRFRRRSPEQPRDNPRNSGGRGIESRLGQENGGGRGSGDRLKGRLGRIEDRLGWHSSDQRSTRESSTESNHYHDRRGGRGPRNQSGNRSRDDGSNRERSQQRHSKNRNDALRDIESRLGPVNDKEGISTADLRAGPSEAEQQVLLEQQLASQNITRCRFWPNCSQGDEKCPYWHPTELCKIYPNCPHAANTCMFVHPLAEPTPEQIAAATRQALLNSMKGSGSSSSIARNSTQAPFTSGSPQLEECKFGARCTRPDCRFRHSDRIGLPQQASFQQPCRFFPNCTKPNCPFYHPQGEMLSARHATMDESGSKEASISATGSPAASTAGETEMAVEGAVAKKVAIPCRFGDHCTRPDCHFMHPRDGATSNMPLCKFNPCTRPGCPFRHITGTMGGNKTLVLNGGSSGSTTTGFGQTKEKSGRFAGRVVDESEVEKLYVPGSRHWASGGVTHTNQPPSQDDPTILATEAQAAAEMDMDMDIAI</sequence>
<dbReference type="EMBL" id="JAABOA010002680">
    <property type="protein sequence ID" value="KAF9579552.1"/>
    <property type="molecule type" value="Genomic_DNA"/>
</dbReference>
<evidence type="ECO:0000256" key="3">
    <source>
        <dbReference type="ARBA" id="ARBA00022723"/>
    </source>
</evidence>
<feature type="domain" description="C3H1-type" evidence="10">
    <location>
        <begin position="372"/>
        <end position="398"/>
    </location>
</feature>
<dbReference type="InterPro" id="IPR040366">
    <property type="entry name" value="Nab2/ZC3H14"/>
</dbReference>
<evidence type="ECO:0000256" key="8">
    <source>
        <dbReference type="PROSITE-ProRule" id="PRU00723"/>
    </source>
</evidence>
<dbReference type="GO" id="GO:0005634">
    <property type="term" value="C:nucleus"/>
    <property type="evidence" value="ECO:0007669"/>
    <property type="project" value="UniProtKB-SubCell"/>
</dbReference>
<feature type="zinc finger region" description="C3H1-type" evidence="8">
    <location>
        <begin position="372"/>
        <end position="398"/>
    </location>
</feature>
<gene>
    <name evidence="11" type="ORF">BGW38_004147</name>
</gene>
<reference evidence="11" key="1">
    <citation type="journal article" date="2020" name="Fungal Divers.">
        <title>Resolving the Mortierellaceae phylogeny through synthesis of multi-gene phylogenetics and phylogenomics.</title>
        <authorList>
            <person name="Vandepol N."/>
            <person name="Liber J."/>
            <person name="Desiro A."/>
            <person name="Na H."/>
            <person name="Kennedy M."/>
            <person name="Barry K."/>
            <person name="Grigoriev I.V."/>
            <person name="Miller A.N."/>
            <person name="O'Donnell K."/>
            <person name="Stajich J.E."/>
            <person name="Bonito G."/>
        </authorList>
    </citation>
    <scope>NUCLEOTIDE SEQUENCE</scope>
    <source>
        <strain evidence="11">KOD1015</strain>
    </source>
</reference>
<feature type="compositionally biased region" description="Basic and acidic residues" evidence="9">
    <location>
        <begin position="217"/>
        <end position="236"/>
    </location>
</feature>
<comment type="subcellular location">
    <subcellularLocation>
        <location evidence="1">Nucleus</location>
    </subcellularLocation>
</comment>
<comment type="similarity">
    <text evidence="2">Belongs to the ZC3H14 family.</text>
</comment>
<keyword evidence="5 8" id="KW-0863">Zinc-finger</keyword>
<dbReference type="Proteomes" id="UP000780801">
    <property type="component" value="Unassembled WGS sequence"/>
</dbReference>
<feature type="compositionally biased region" description="Polar residues" evidence="9">
    <location>
        <begin position="146"/>
        <end position="166"/>
    </location>
</feature>
<keyword evidence="4" id="KW-0677">Repeat</keyword>
<dbReference type="Gene3D" id="4.10.1000.40">
    <property type="match status" value="2"/>
</dbReference>
<evidence type="ECO:0000313" key="12">
    <source>
        <dbReference type="Proteomes" id="UP000780801"/>
    </source>
</evidence>
<keyword evidence="12" id="KW-1185">Reference proteome</keyword>
<evidence type="ECO:0000313" key="11">
    <source>
        <dbReference type="EMBL" id="KAF9579552.1"/>
    </source>
</evidence>
<name>A0A9P6KCC8_9FUNG</name>
<evidence type="ECO:0000256" key="5">
    <source>
        <dbReference type="ARBA" id="ARBA00022771"/>
    </source>
</evidence>
<dbReference type="Pfam" id="PF14608">
    <property type="entry name" value="zf-CCCH_2"/>
    <property type="match status" value="6"/>
</dbReference>
<evidence type="ECO:0000259" key="10">
    <source>
        <dbReference type="PROSITE" id="PS50103"/>
    </source>
</evidence>
<dbReference type="GO" id="GO:0043488">
    <property type="term" value="P:regulation of mRNA stability"/>
    <property type="evidence" value="ECO:0007669"/>
    <property type="project" value="InterPro"/>
</dbReference>
<feature type="compositionally biased region" description="Low complexity" evidence="9">
    <location>
        <begin position="534"/>
        <end position="546"/>
    </location>
</feature>
<proteinExistence type="inferred from homology"/>
<dbReference type="AlphaFoldDB" id="A0A9P6KCC8"/>
<feature type="compositionally biased region" description="Basic and acidic residues" evidence="9">
    <location>
        <begin position="171"/>
        <end position="207"/>
    </location>
</feature>
<dbReference type="SMART" id="SM00356">
    <property type="entry name" value="ZnF_C3H1"/>
    <property type="match status" value="5"/>
</dbReference>
<feature type="compositionally biased region" description="Low complexity" evidence="9">
    <location>
        <begin position="119"/>
        <end position="135"/>
    </location>
</feature>
<accession>A0A9P6KCC8</accession>
<dbReference type="PROSITE" id="PS50103">
    <property type="entry name" value="ZF_C3H1"/>
    <property type="match status" value="1"/>
</dbReference>
<evidence type="ECO:0000256" key="2">
    <source>
        <dbReference type="ARBA" id="ARBA00008423"/>
    </source>
</evidence>
<dbReference type="InterPro" id="IPR043094">
    <property type="entry name" value="Nab2/ZC3H14_N_sf"/>
</dbReference>
<keyword evidence="7" id="KW-0539">Nucleus</keyword>
<comment type="caution">
    <text evidence="11">The sequence shown here is derived from an EMBL/GenBank/DDBJ whole genome shotgun (WGS) entry which is preliminary data.</text>
</comment>
<keyword evidence="3 8" id="KW-0479">Metal-binding</keyword>
<evidence type="ECO:0000256" key="1">
    <source>
        <dbReference type="ARBA" id="ARBA00004123"/>
    </source>
</evidence>
<feature type="compositionally biased region" description="Basic and acidic residues" evidence="9">
    <location>
        <begin position="309"/>
        <end position="347"/>
    </location>
</feature>
<feature type="region of interest" description="Disordered" evidence="9">
    <location>
        <begin position="525"/>
        <end position="546"/>
    </location>
</feature>
<dbReference type="PANTHER" id="PTHR14738:SF29">
    <property type="entry name" value="ZINC FINGER CCCH DOMAIN-CONTAINING PROTEIN 14"/>
    <property type="match status" value="1"/>
</dbReference>
<dbReference type="OrthoDB" id="438553at2759"/>
<evidence type="ECO:0000256" key="7">
    <source>
        <dbReference type="ARBA" id="ARBA00023242"/>
    </source>
</evidence>
<protein>
    <recommendedName>
        <fullName evidence="10">C3H1-type domain-containing protein</fullName>
    </recommendedName>
</protein>
<keyword evidence="6 8" id="KW-0862">Zinc</keyword>
<evidence type="ECO:0000256" key="9">
    <source>
        <dbReference type="SAM" id="MobiDB-lite"/>
    </source>
</evidence>
<dbReference type="Gene3D" id="4.10.1000.30">
    <property type="match status" value="1"/>
</dbReference>
<evidence type="ECO:0000256" key="6">
    <source>
        <dbReference type="ARBA" id="ARBA00022833"/>
    </source>
</evidence>
<dbReference type="Gene3D" id="1.10.340.40">
    <property type="entry name" value="Nuclear abundant poly(A) RNA-bind protein 2, N-terminal domain"/>
    <property type="match status" value="1"/>
</dbReference>
<dbReference type="InterPro" id="IPR000571">
    <property type="entry name" value="Znf_CCCH"/>
</dbReference>